<evidence type="ECO:0000256" key="2">
    <source>
        <dbReference type="ARBA" id="ARBA00023125"/>
    </source>
</evidence>
<sequence>MAQPHNCILQRLPAADRRQLLALCEETALPVATRLGMPGPGGSQVYFPLSGLVVVQACTGNHGVAAGMFGNEGMLGAGLVLGRARSPLQATVMEAGRGLQLSYLGFWHTLQHSRPLTQLSQHYLYATHEQLALSAACAHFHQIKPRLACWLLMAHDRLPGDDIHFTQQMLADMLGVRRVGITQAAGQLQRQGLIGYRRGVVSILNRPGLQLAACSCYVLFARNLARLV</sequence>
<dbReference type="SUPFAM" id="SSF51206">
    <property type="entry name" value="cAMP-binding domain-like"/>
    <property type="match status" value="1"/>
</dbReference>
<protein>
    <submittedName>
        <fullName evidence="6">CRP-like cAMP-binding protein</fullName>
    </submittedName>
</protein>
<dbReference type="Proteomes" id="UP000248395">
    <property type="component" value="Unassembled WGS sequence"/>
</dbReference>
<feature type="domain" description="HTH crp-type" evidence="5">
    <location>
        <begin position="141"/>
        <end position="207"/>
    </location>
</feature>
<dbReference type="OrthoDB" id="8969464at2"/>
<dbReference type="InterPro" id="IPR014710">
    <property type="entry name" value="RmlC-like_jellyroll"/>
</dbReference>
<dbReference type="SMART" id="SM00419">
    <property type="entry name" value="HTH_CRP"/>
    <property type="match status" value="1"/>
</dbReference>
<evidence type="ECO:0000313" key="6">
    <source>
        <dbReference type="EMBL" id="PXX45936.1"/>
    </source>
</evidence>
<reference evidence="6 7" key="1">
    <citation type="submission" date="2018-05" db="EMBL/GenBank/DDBJ databases">
        <title>Genomic Encyclopedia of Type Strains, Phase IV (KMG-IV): sequencing the most valuable type-strain genomes for metagenomic binning, comparative biology and taxonomic classification.</title>
        <authorList>
            <person name="Goeker M."/>
        </authorList>
    </citation>
    <scope>NUCLEOTIDE SEQUENCE [LARGE SCALE GENOMIC DNA]</scope>
    <source>
        <strain evidence="6 7">DSM 25134</strain>
    </source>
</reference>
<dbReference type="Pfam" id="PF13545">
    <property type="entry name" value="HTH_Crp_2"/>
    <property type="match status" value="1"/>
</dbReference>
<gene>
    <name evidence="6" type="ORF">DFR38_11034</name>
</gene>
<dbReference type="AlphaFoldDB" id="A0A318JCE9"/>
<feature type="domain" description="Cyclic nucleotide-binding" evidence="4">
    <location>
        <begin position="8"/>
        <end position="92"/>
    </location>
</feature>
<keyword evidence="2" id="KW-0238">DNA-binding</keyword>
<dbReference type="RefSeq" id="WP_059284460.1">
    <property type="nucleotide sequence ID" value="NZ_LNQU01000002.1"/>
</dbReference>
<evidence type="ECO:0000259" key="5">
    <source>
        <dbReference type="PROSITE" id="PS51063"/>
    </source>
</evidence>
<organism evidence="6 7">
    <name type="scientific">Aquitalea magnusonii</name>
    <dbReference type="NCBI Taxonomy" id="332411"/>
    <lineage>
        <taxon>Bacteria</taxon>
        <taxon>Pseudomonadati</taxon>
        <taxon>Pseudomonadota</taxon>
        <taxon>Betaproteobacteria</taxon>
        <taxon>Neisseriales</taxon>
        <taxon>Chromobacteriaceae</taxon>
        <taxon>Aquitalea</taxon>
    </lineage>
</organism>
<dbReference type="InterPro" id="IPR036390">
    <property type="entry name" value="WH_DNA-bd_sf"/>
</dbReference>
<evidence type="ECO:0000313" key="7">
    <source>
        <dbReference type="Proteomes" id="UP000248395"/>
    </source>
</evidence>
<dbReference type="InterPro" id="IPR012318">
    <property type="entry name" value="HTH_CRP"/>
</dbReference>
<dbReference type="SUPFAM" id="SSF46785">
    <property type="entry name" value="Winged helix' DNA-binding domain"/>
    <property type="match status" value="1"/>
</dbReference>
<dbReference type="Gene3D" id="2.60.120.10">
    <property type="entry name" value="Jelly Rolls"/>
    <property type="match status" value="1"/>
</dbReference>
<evidence type="ECO:0000256" key="1">
    <source>
        <dbReference type="ARBA" id="ARBA00023015"/>
    </source>
</evidence>
<evidence type="ECO:0000256" key="3">
    <source>
        <dbReference type="ARBA" id="ARBA00023163"/>
    </source>
</evidence>
<proteinExistence type="predicted"/>
<keyword evidence="1" id="KW-0805">Transcription regulation</keyword>
<dbReference type="PROSITE" id="PS51063">
    <property type="entry name" value="HTH_CRP_2"/>
    <property type="match status" value="1"/>
</dbReference>
<comment type="caution">
    <text evidence="6">The sequence shown here is derived from an EMBL/GenBank/DDBJ whole genome shotgun (WGS) entry which is preliminary data.</text>
</comment>
<name>A0A318JCE9_9NEIS</name>
<keyword evidence="7" id="KW-1185">Reference proteome</keyword>
<keyword evidence="3" id="KW-0804">Transcription</keyword>
<dbReference type="GO" id="GO:0003677">
    <property type="term" value="F:DNA binding"/>
    <property type="evidence" value="ECO:0007669"/>
    <property type="project" value="UniProtKB-KW"/>
</dbReference>
<accession>A0A318JCE9</accession>
<dbReference type="PROSITE" id="PS50042">
    <property type="entry name" value="CNMP_BINDING_3"/>
    <property type="match status" value="1"/>
</dbReference>
<dbReference type="InterPro" id="IPR000595">
    <property type="entry name" value="cNMP-bd_dom"/>
</dbReference>
<dbReference type="InterPro" id="IPR018490">
    <property type="entry name" value="cNMP-bd_dom_sf"/>
</dbReference>
<dbReference type="EMBL" id="QJKC01000010">
    <property type="protein sequence ID" value="PXX45936.1"/>
    <property type="molecule type" value="Genomic_DNA"/>
</dbReference>
<dbReference type="GO" id="GO:0006355">
    <property type="term" value="P:regulation of DNA-templated transcription"/>
    <property type="evidence" value="ECO:0007669"/>
    <property type="project" value="InterPro"/>
</dbReference>
<evidence type="ECO:0000259" key="4">
    <source>
        <dbReference type="PROSITE" id="PS50042"/>
    </source>
</evidence>